<dbReference type="EMBL" id="LAQT01000029">
    <property type="protein sequence ID" value="KPC50391.1"/>
    <property type="molecule type" value="Genomic_DNA"/>
</dbReference>
<evidence type="ECO:0000256" key="1">
    <source>
        <dbReference type="SAM" id="MobiDB-lite"/>
    </source>
</evidence>
<dbReference type="Gene3D" id="1.10.530.10">
    <property type="match status" value="1"/>
</dbReference>
<dbReference type="EC" id="3.5.1.28" evidence="3"/>
<dbReference type="Proteomes" id="UP000037939">
    <property type="component" value="Unassembled WGS sequence"/>
</dbReference>
<evidence type="ECO:0000313" key="4">
    <source>
        <dbReference type="Proteomes" id="UP000037939"/>
    </source>
</evidence>
<dbReference type="GO" id="GO:0008745">
    <property type="term" value="F:N-acetylmuramoyl-L-alanine amidase activity"/>
    <property type="evidence" value="ECO:0007669"/>
    <property type="project" value="UniProtKB-EC"/>
</dbReference>
<dbReference type="InterPro" id="IPR036779">
    <property type="entry name" value="LysM_dom_sf"/>
</dbReference>
<feature type="compositionally biased region" description="Basic and acidic residues" evidence="1">
    <location>
        <begin position="415"/>
        <end position="425"/>
    </location>
</feature>
<sequence length="614" mass="67379">MSDIYELLYCAKGAEYKEEQIKDYSALKKYPHIIKPEGALAGNSRVVGDASREVQQKIIDKIIEVGVRYHLNYREIAYVLLIAKAESGFNPDAAAGTTSASGIAQYTKGNAEEAEKDNYSKDMLGFSLHMVPWPDRFDAEKGVFGLVLSYMVGRNKAKEMAGAHWENYVYIYHHDGWYTHTTPQEAKKLGSYAIAEKKIIPHLDAVEAALKSSTKVSFTLNDAQGTPKANQPYVAIVAAAAPAGKPPSAQKAKEVKVIKGATDGQGKTQPIHVPGVSEIVFAILNPYVVAKTKGVSAIPTVEKHTVKKGETLSSIAKENDMTVDELAELNHIKDKNKLAVGAQLVVNKPHIPRKPEPGLMQKVSTALKVEPEHASTLFEYSRSHVVLPKGSPVQKNAEVKIQAAPKPTKPATPKPELKEHKTNENNDAKPVAVATAKTTAVVTIAKDVAEPDLISEYTRKLVGDVASRIGLDLVIITSGIRPPKRQAKTLYDNIESLGVDKQLKLYAAPGRAVVNVYAELHKKGASRQEIIEAMEDKIDELAKEGKRVSKHCVPEELYKKLNVIDISHSRMPPSRREPFEKEIAALMEKKLINVFISPRMKGGEPAYHLEIPQP</sequence>
<proteinExistence type="predicted"/>
<protein>
    <submittedName>
        <fullName evidence="3">N-acetylmuramoyl-L-alanine amidase XlyA</fullName>
        <ecNumber evidence="3">3.5.1.28</ecNumber>
    </submittedName>
</protein>
<keyword evidence="4" id="KW-1185">Reference proteome</keyword>
<keyword evidence="3" id="KW-0378">Hydrolase</keyword>
<dbReference type="SMART" id="SM00257">
    <property type="entry name" value="LysM"/>
    <property type="match status" value="1"/>
</dbReference>
<organism evidence="3 4">
    <name type="scientific">Amantichitinum ursilacus</name>
    <dbReference type="NCBI Taxonomy" id="857265"/>
    <lineage>
        <taxon>Bacteria</taxon>
        <taxon>Pseudomonadati</taxon>
        <taxon>Pseudomonadota</taxon>
        <taxon>Betaproteobacteria</taxon>
        <taxon>Neisseriales</taxon>
        <taxon>Chitinibacteraceae</taxon>
        <taxon>Amantichitinum</taxon>
    </lineage>
</organism>
<feature type="region of interest" description="Disordered" evidence="1">
    <location>
        <begin position="401"/>
        <end position="425"/>
    </location>
</feature>
<dbReference type="STRING" id="857265.WG78_17325"/>
<evidence type="ECO:0000259" key="2">
    <source>
        <dbReference type="PROSITE" id="PS51782"/>
    </source>
</evidence>
<reference evidence="3 4" key="1">
    <citation type="submission" date="2015-07" db="EMBL/GenBank/DDBJ databases">
        <title>Draft genome sequence of the Amantichitinum ursilacus IGB-41, a new chitin-degrading bacterium.</title>
        <authorList>
            <person name="Kirstahler P."/>
            <person name="Guenther M."/>
            <person name="Grumaz C."/>
            <person name="Rupp S."/>
            <person name="Zibek S."/>
            <person name="Sohn K."/>
        </authorList>
    </citation>
    <scope>NUCLEOTIDE SEQUENCE [LARGE SCALE GENOMIC DNA]</scope>
    <source>
        <strain evidence="3 4">IGB-41</strain>
    </source>
</reference>
<gene>
    <name evidence="3" type="primary">xlyA</name>
    <name evidence="3" type="ORF">WG78_17325</name>
</gene>
<dbReference type="InterPro" id="IPR018392">
    <property type="entry name" value="LysM"/>
</dbReference>
<feature type="domain" description="LysM" evidence="2">
    <location>
        <begin position="302"/>
        <end position="346"/>
    </location>
</feature>
<dbReference type="SUPFAM" id="SSF54106">
    <property type="entry name" value="LysM domain"/>
    <property type="match status" value="1"/>
</dbReference>
<name>A0A0N0XGQ6_9NEIS</name>
<dbReference type="Gene3D" id="3.10.350.10">
    <property type="entry name" value="LysM domain"/>
    <property type="match status" value="1"/>
</dbReference>
<dbReference type="RefSeq" id="WP_053939071.1">
    <property type="nucleotide sequence ID" value="NZ_LAQT01000029.1"/>
</dbReference>
<evidence type="ECO:0000313" key="3">
    <source>
        <dbReference type="EMBL" id="KPC50391.1"/>
    </source>
</evidence>
<dbReference type="AlphaFoldDB" id="A0A0N0XGQ6"/>
<dbReference type="CDD" id="cd00118">
    <property type="entry name" value="LysM"/>
    <property type="match status" value="1"/>
</dbReference>
<comment type="caution">
    <text evidence="3">The sequence shown here is derived from an EMBL/GenBank/DDBJ whole genome shotgun (WGS) entry which is preliminary data.</text>
</comment>
<dbReference type="Pfam" id="PF01476">
    <property type="entry name" value="LysM"/>
    <property type="match status" value="1"/>
</dbReference>
<dbReference type="PATRIC" id="fig|857265.3.peg.3549"/>
<dbReference type="PROSITE" id="PS51782">
    <property type="entry name" value="LYSM"/>
    <property type="match status" value="1"/>
</dbReference>
<accession>A0A0N0XGQ6</accession>
<dbReference type="OrthoDB" id="5522511at2"/>